<keyword evidence="2" id="KW-1185">Reference proteome</keyword>
<protein>
    <recommendedName>
        <fullName evidence="3">Endonuclease/exonuclease/phosphatase domain-containing protein</fullName>
    </recommendedName>
</protein>
<comment type="caution">
    <text evidence="1">The sequence shown here is derived from an EMBL/GenBank/DDBJ whole genome shotgun (WGS) entry which is preliminary data.</text>
</comment>
<gene>
    <name evidence="1" type="ORF">ACHHYP_13783</name>
</gene>
<dbReference type="InterPro" id="IPR036691">
    <property type="entry name" value="Endo/exonu/phosph_ase_sf"/>
</dbReference>
<reference evidence="1 2" key="1">
    <citation type="journal article" date="2014" name="Genome Biol. Evol.">
        <title>The secreted proteins of Achlya hypogyna and Thraustotheca clavata identify the ancestral oomycete secretome and reveal gene acquisitions by horizontal gene transfer.</title>
        <authorList>
            <person name="Misner I."/>
            <person name="Blouin N."/>
            <person name="Leonard G."/>
            <person name="Richards T.A."/>
            <person name="Lane C.E."/>
        </authorList>
    </citation>
    <scope>NUCLEOTIDE SEQUENCE [LARGE SCALE GENOMIC DNA]</scope>
    <source>
        <strain evidence="1 2">ATCC 48635</strain>
    </source>
</reference>
<dbReference type="SUPFAM" id="SSF56219">
    <property type="entry name" value="DNase I-like"/>
    <property type="match status" value="1"/>
</dbReference>
<proteinExistence type="predicted"/>
<dbReference type="AlphaFoldDB" id="A0A1V9YEN9"/>
<evidence type="ECO:0000313" key="2">
    <source>
        <dbReference type="Proteomes" id="UP000243579"/>
    </source>
</evidence>
<dbReference type="EMBL" id="JNBR01001926">
    <property type="protein sequence ID" value="OQR84171.1"/>
    <property type="molecule type" value="Genomic_DNA"/>
</dbReference>
<name>A0A1V9YEN9_ACHHY</name>
<accession>A0A1V9YEN9</accession>
<sequence length="177" mass="19999">MLVRGYIGDCAVYIHNIRLLDVLGSTPPPRDGRDELLVWMQHLDVLDAFRELYPSTRSYASPRRCHRLDMILLSSELLATYRVTASHDHLQTRSDHSACKMSLNTAAHAFTGPWKVPSWLIKYPEAAVLLDSLLDRFLAKATPSSDIGRLYDGMLFELRSRLHALHISRVAAADAPF</sequence>
<evidence type="ECO:0000313" key="1">
    <source>
        <dbReference type="EMBL" id="OQR84171.1"/>
    </source>
</evidence>
<evidence type="ECO:0008006" key="3">
    <source>
        <dbReference type="Google" id="ProtNLM"/>
    </source>
</evidence>
<dbReference type="Proteomes" id="UP000243579">
    <property type="component" value="Unassembled WGS sequence"/>
</dbReference>
<dbReference type="Gene3D" id="3.60.10.10">
    <property type="entry name" value="Endonuclease/exonuclease/phosphatase"/>
    <property type="match status" value="1"/>
</dbReference>
<dbReference type="OrthoDB" id="127466at2759"/>
<organism evidence="1 2">
    <name type="scientific">Achlya hypogyna</name>
    <name type="common">Oomycete</name>
    <name type="synonym">Protoachlya hypogyna</name>
    <dbReference type="NCBI Taxonomy" id="1202772"/>
    <lineage>
        <taxon>Eukaryota</taxon>
        <taxon>Sar</taxon>
        <taxon>Stramenopiles</taxon>
        <taxon>Oomycota</taxon>
        <taxon>Saprolegniomycetes</taxon>
        <taxon>Saprolegniales</taxon>
        <taxon>Achlyaceae</taxon>
        <taxon>Achlya</taxon>
    </lineage>
</organism>